<accession>A0A9D9GXU3</accession>
<dbReference type="EMBL" id="JADIMY010000108">
    <property type="protein sequence ID" value="MBO8427943.1"/>
    <property type="molecule type" value="Genomic_DNA"/>
</dbReference>
<dbReference type="Proteomes" id="UP000823613">
    <property type="component" value="Unassembled WGS sequence"/>
</dbReference>
<gene>
    <name evidence="1" type="ORF">IAC58_05330</name>
</gene>
<sequence>MIKQYRKKDSKTKTIIYFDAKMYKALVKLKEETDYSLSYIINHIVYEYFNKYQNINFDYKDIKKRDK</sequence>
<reference evidence="1" key="2">
    <citation type="journal article" date="2021" name="PeerJ">
        <title>Extensive microbial diversity within the chicken gut microbiome revealed by metagenomics and culture.</title>
        <authorList>
            <person name="Gilroy R."/>
            <person name="Ravi A."/>
            <person name="Getino M."/>
            <person name="Pursley I."/>
            <person name="Horton D.L."/>
            <person name="Alikhan N.F."/>
            <person name="Baker D."/>
            <person name="Gharbi K."/>
            <person name="Hall N."/>
            <person name="Watson M."/>
            <person name="Adriaenssens E.M."/>
            <person name="Foster-Nyarko E."/>
            <person name="Jarju S."/>
            <person name="Secka A."/>
            <person name="Antonio M."/>
            <person name="Oren A."/>
            <person name="Chaudhuri R.R."/>
            <person name="La Ragione R."/>
            <person name="Hildebrand F."/>
            <person name="Pallen M.J."/>
        </authorList>
    </citation>
    <scope>NUCLEOTIDE SEQUENCE</scope>
    <source>
        <strain evidence="1">11159</strain>
    </source>
</reference>
<protein>
    <submittedName>
        <fullName evidence="1">Uncharacterized protein</fullName>
    </submittedName>
</protein>
<proteinExistence type="predicted"/>
<dbReference type="AlphaFoldDB" id="A0A9D9GXU3"/>
<comment type="caution">
    <text evidence="1">The sequence shown here is derived from an EMBL/GenBank/DDBJ whole genome shotgun (WGS) entry which is preliminary data.</text>
</comment>
<reference evidence="1" key="1">
    <citation type="submission" date="2020-10" db="EMBL/GenBank/DDBJ databases">
        <authorList>
            <person name="Gilroy R."/>
        </authorList>
    </citation>
    <scope>NUCLEOTIDE SEQUENCE</scope>
    <source>
        <strain evidence="1">11159</strain>
    </source>
</reference>
<evidence type="ECO:0000313" key="1">
    <source>
        <dbReference type="EMBL" id="MBO8427943.1"/>
    </source>
</evidence>
<organism evidence="1 2">
    <name type="scientific">Candidatus Onthovivens merdipullorum</name>
    <dbReference type="NCBI Taxonomy" id="2840889"/>
    <lineage>
        <taxon>Bacteria</taxon>
        <taxon>Bacillati</taxon>
        <taxon>Bacillota</taxon>
        <taxon>Bacilli</taxon>
        <taxon>Bacillales</taxon>
        <taxon>Candidatus Onthovivens</taxon>
    </lineage>
</organism>
<name>A0A9D9GXU3_9BACL</name>
<evidence type="ECO:0000313" key="2">
    <source>
        <dbReference type="Proteomes" id="UP000823613"/>
    </source>
</evidence>